<dbReference type="Proteomes" id="UP000654913">
    <property type="component" value="Chromosome 2"/>
</dbReference>
<evidence type="ECO:0000313" key="3">
    <source>
        <dbReference type="Proteomes" id="UP000654913"/>
    </source>
</evidence>
<dbReference type="InterPro" id="IPR036047">
    <property type="entry name" value="F-box-like_dom_sf"/>
</dbReference>
<dbReference type="OrthoDB" id="3766406at2759"/>
<keyword evidence="3" id="KW-1185">Reference proteome</keyword>
<gene>
    <name evidence="2" type="ORF">APUU_21916S</name>
</gene>
<dbReference type="InterPro" id="IPR001810">
    <property type="entry name" value="F-box_dom"/>
</dbReference>
<accession>A0A7R7XHQ5</accession>
<dbReference type="AlphaFoldDB" id="A0A7R7XHQ5"/>
<dbReference type="SUPFAM" id="SSF81383">
    <property type="entry name" value="F-box domain"/>
    <property type="match status" value="1"/>
</dbReference>
<proteinExistence type="predicted"/>
<evidence type="ECO:0000259" key="1">
    <source>
        <dbReference type="PROSITE" id="PS50181"/>
    </source>
</evidence>
<feature type="domain" description="F-box" evidence="1">
    <location>
        <begin position="24"/>
        <end position="76"/>
    </location>
</feature>
<name>A0A7R7XHQ5_9EURO</name>
<dbReference type="KEGG" id="apuu:APUU_21916S"/>
<dbReference type="GeneID" id="64971489"/>
<protein>
    <recommendedName>
        <fullName evidence="1">F-box domain-containing protein</fullName>
    </recommendedName>
</protein>
<evidence type="ECO:0000313" key="2">
    <source>
        <dbReference type="EMBL" id="BCS21484.1"/>
    </source>
</evidence>
<sequence>MSRFTSMLKRLQPRRKNCRPNWVPSILELLPPELILCINDFLELPDTLCLSLCSHHLREVLRSPRAPVGDTLLKTTMLSRIAPDLPHLFYCSSCARLQFTADIVHPSVYDPEPFSSKRPRIPKRSKRCPEIDARSRGLKHGPFPRLRVGGWLSSSYAFAHCHLMAAMKNHYHGHRYGPTAESLAYRKVRELQTDPLVKTLLSVDTRVWASGPGKDGAALVLQIQKWTLFASRIDGDTIVDDLRGTSICPHTRVCYNPEDGDTTRTTEGWGFGHGHDYMSEHLRCPICDVEYQLRLCDYGAVGKAFGIITWMNLGAGLDVNDPKWTRVTVSNLFGRPTAKGPKEASTMFQEASRLQQRGSDPTDLNLSFLLGNRYRRSLKLRRDNLYSSVPLPRPPSH</sequence>
<organism evidence="2 3">
    <name type="scientific">Aspergillus puulaauensis</name>
    <dbReference type="NCBI Taxonomy" id="1220207"/>
    <lineage>
        <taxon>Eukaryota</taxon>
        <taxon>Fungi</taxon>
        <taxon>Dikarya</taxon>
        <taxon>Ascomycota</taxon>
        <taxon>Pezizomycotina</taxon>
        <taxon>Eurotiomycetes</taxon>
        <taxon>Eurotiomycetidae</taxon>
        <taxon>Eurotiales</taxon>
        <taxon>Aspergillaceae</taxon>
        <taxon>Aspergillus</taxon>
    </lineage>
</organism>
<dbReference type="PROSITE" id="PS50181">
    <property type="entry name" value="FBOX"/>
    <property type="match status" value="1"/>
</dbReference>
<dbReference type="RefSeq" id="XP_041553678.1">
    <property type="nucleotide sequence ID" value="XM_041700722.1"/>
</dbReference>
<reference evidence="2" key="2">
    <citation type="submission" date="2021-02" db="EMBL/GenBank/DDBJ databases">
        <title>Aspergillus puulaauensis MK2 genome sequence.</title>
        <authorList>
            <person name="Futagami T."/>
            <person name="Mori K."/>
            <person name="Kadooka C."/>
            <person name="Tanaka T."/>
        </authorList>
    </citation>
    <scope>NUCLEOTIDE SEQUENCE</scope>
    <source>
        <strain evidence="2">MK2</strain>
    </source>
</reference>
<reference evidence="2" key="1">
    <citation type="submission" date="2021-01" db="EMBL/GenBank/DDBJ databases">
        <authorList>
            <consortium name="Aspergillus puulaauensis MK2 genome sequencing consortium"/>
            <person name="Kazuki M."/>
            <person name="Futagami T."/>
        </authorList>
    </citation>
    <scope>NUCLEOTIDE SEQUENCE</scope>
    <source>
        <strain evidence="2">MK2</strain>
    </source>
</reference>
<dbReference type="EMBL" id="AP024444">
    <property type="protein sequence ID" value="BCS21484.1"/>
    <property type="molecule type" value="Genomic_DNA"/>
</dbReference>